<dbReference type="OrthoDB" id="3402080at2"/>
<name>A0A563EXE8_9PSEU</name>
<organism evidence="1 2">
    <name type="scientific">Lentzea tibetensis</name>
    <dbReference type="NCBI Taxonomy" id="2591470"/>
    <lineage>
        <taxon>Bacteria</taxon>
        <taxon>Bacillati</taxon>
        <taxon>Actinomycetota</taxon>
        <taxon>Actinomycetes</taxon>
        <taxon>Pseudonocardiales</taxon>
        <taxon>Pseudonocardiaceae</taxon>
        <taxon>Lentzea</taxon>
    </lineage>
</organism>
<evidence type="ECO:0000313" key="1">
    <source>
        <dbReference type="EMBL" id="TWP52151.1"/>
    </source>
</evidence>
<proteinExistence type="predicted"/>
<keyword evidence="2" id="KW-1185">Reference proteome</keyword>
<gene>
    <name evidence="1" type="ORF">FKR81_11260</name>
</gene>
<comment type="caution">
    <text evidence="1">The sequence shown here is derived from an EMBL/GenBank/DDBJ whole genome shotgun (WGS) entry which is preliminary data.</text>
</comment>
<reference evidence="1 2" key="1">
    <citation type="submission" date="2019-07" db="EMBL/GenBank/DDBJ databases">
        <title>Lentzea xizangensis sp. nov., isolated from Qinghai-Tibetan Plateau Soils.</title>
        <authorList>
            <person name="Huang J."/>
        </authorList>
    </citation>
    <scope>NUCLEOTIDE SEQUENCE [LARGE SCALE GENOMIC DNA]</scope>
    <source>
        <strain evidence="1 2">FXJ1.1311</strain>
    </source>
</reference>
<dbReference type="EMBL" id="VOBR01000006">
    <property type="protein sequence ID" value="TWP52151.1"/>
    <property type="molecule type" value="Genomic_DNA"/>
</dbReference>
<sequence>MTKTISKIGDKVLGLLLNKSDAGACRVCPGPCGEVPAERVCYQGREYQLYCRGIYTCDCGCVPDRSQPCRGVPTGRSC</sequence>
<evidence type="ECO:0000313" key="2">
    <source>
        <dbReference type="Proteomes" id="UP000316639"/>
    </source>
</evidence>
<accession>A0A563EXE8</accession>
<protein>
    <submittedName>
        <fullName evidence="1">Uncharacterized protein</fullName>
    </submittedName>
</protein>
<dbReference type="RefSeq" id="WP_146350947.1">
    <property type="nucleotide sequence ID" value="NZ_VOBR01000006.1"/>
</dbReference>
<dbReference type="AlphaFoldDB" id="A0A563EXE8"/>
<dbReference type="Proteomes" id="UP000316639">
    <property type="component" value="Unassembled WGS sequence"/>
</dbReference>